<comment type="caution">
    <text evidence="2">The sequence shown here is derived from an EMBL/GenBank/DDBJ whole genome shotgun (WGS) entry which is preliminary data.</text>
</comment>
<name>A0A2T0PP87_9ACTN</name>
<dbReference type="OrthoDB" id="3693665at2"/>
<dbReference type="AlphaFoldDB" id="A0A2T0PP87"/>
<evidence type="ECO:0000313" key="3">
    <source>
        <dbReference type="Proteomes" id="UP000237846"/>
    </source>
</evidence>
<gene>
    <name evidence="2" type="ORF">CLV72_11835</name>
</gene>
<protein>
    <recommendedName>
        <fullName evidence="4">RecT family protein</fullName>
    </recommendedName>
</protein>
<dbReference type="EMBL" id="PVZC01000018">
    <property type="protein sequence ID" value="PRX90697.1"/>
    <property type="molecule type" value="Genomic_DNA"/>
</dbReference>
<keyword evidence="3" id="KW-1185">Reference proteome</keyword>
<evidence type="ECO:0000313" key="2">
    <source>
        <dbReference type="EMBL" id="PRX90697.1"/>
    </source>
</evidence>
<organism evidence="2 3">
    <name type="scientific">Allonocardiopsis opalescens</name>
    <dbReference type="NCBI Taxonomy" id="1144618"/>
    <lineage>
        <taxon>Bacteria</taxon>
        <taxon>Bacillati</taxon>
        <taxon>Actinomycetota</taxon>
        <taxon>Actinomycetes</taxon>
        <taxon>Streptosporangiales</taxon>
        <taxon>Allonocardiopsis</taxon>
    </lineage>
</organism>
<dbReference type="RefSeq" id="WP_106253851.1">
    <property type="nucleotide sequence ID" value="NZ_PVZC01000018.1"/>
</dbReference>
<reference evidence="2 3" key="1">
    <citation type="submission" date="2018-03" db="EMBL/GenBank/DDBJ databases">
        <title>Genomic Encyclopedia of Archaeal and Bacterial Type Strains, Phase II (KMG-II): from individual species to whole genera.</title>
        <authorList>
            <person name="Goeker M."/>
        </authorList>
    </citation>
    <scope>NUCLEOTIDE SEQUENCE [LARGE SCALE GENOMIC DNA]</scope>
    <source>
        <strain evidence="2 3">DSM 45601</strain>
    </source>
</reference>
<evidence type="ECO:0008006" key="4">
    <source>
        <dbReference type="Google" id="ProtNLM"/>
    </source>
</evidence>
<evidence type="ECO:0000256" key="1">
    <source>
        <dbReference type="SAM" id="MobiDB-lite"/>
    </source>
</evidence>
<feature type="compositionally biased region" description="Basic and acidic residues" evidence="1">
    <location>
        <begin position="230"/>
        <end position="239"/>
    </location>
</feature>
<dbReference type="Proteomes" id="UP000237846">
    <property type="component" value="Unassembled WGS sequence"/>
</dbReference>
<proteinExistence type="predicted"/>
<feature type="compositionally biased region" description="Low complexity" evidence="1">
    <location>
        <begin position="201"/>
        <end position="216"/>
    </location>
</feature>
<feature type="region of interest" description="Disordered" evidence="1">
    <location>
        <begin position="167"/>
        <end position="266"/>
    </location>
</feature>
<accession>A0A2T0PP87</accession>
<sequence>MNEIATRESRDIVDGWVHVATDILKLAKTIADTQFVPKQLRGNAPAVAAAIFAGREVGVGPMTSLQHIHVIDGRPSMSSELMRSRLLAAGHEIVYEELTSTRCRVKGRRKGAQSWTTVEWSADDARKANLLGKDNWRKYPGDMLVARATGKLARLIAPDALGGISYTSEELSDEGGEGTVVEAQPKRTARRKSAAPKETEGAPVEAPVVEVAAVEAPPLPGEDGYSDVVAEGHHEHVERPLQLTPEQDAAWLAGQPVDSVAPGGAS</sequence>